<evidence type="ECO:0000256" key="2">
    <source>
        <dbReference type="SAM" id="MobiDB-lite"/>
    </source>
</evidence>
<dbReference type="Proteomes" id="UP001164746">
    <property type="component" value="Chromosome 3"/>
</dbReference>
<name>A0ABY7DSH5_MYAAR</name>
<reference evidence="3" key="1">
    <citation type="submission" date="2022-11" db="EMBL/GenBank/DDBJ databases">
        <title>Centuries of genome instability and evolution in soft-shell clam transmissible cancer (bioRxiv).</title>
        <authorList>
            <person name="Hart S.F.M."/>
            <person name="Yonemitsu M.A."/>
            <person name="Giersch R.M."/>
            <person name="Beal B.F."/>
            <person name="Arriagada G."/>
            <person name="Davis B.W."/>
            <person name="Ostrander E.A."/>
            <person name="Goff S.P."/>
            <person name="Metzger M.J."/>
        </authorList>
    </citation>
    <scope>NUCLEOTIDE SEQUENCE</scope>
    <source>
        <strain evidence="3">MELC-2E11</strain>
        <tissue evidence="3">Siphon/mantle</tissue>
    </source>
</reference>
<sequence length="155" mass="18339">MVRTSMDNAKGKRCNSCCGDFTDKLLNLCRCYRKNKDLSNELEESLIDDDHQHTQDKGSMYGTTPPMLPSPSPSPIKKRHSKYKQTIRSWIPWKRNEYNKPTIQSLKYDEERLETEIKKLQNRIEEEQVERQTLFSEKEGLIHELEELRTRLCSC</sequence>
<feature type="coiled-coil region" evidence="1">
    <location>
        <begin position="103"/>
        <end position="151"/>
    </location>
</feature>
<dbReference type="SUPFAM" id="SSF144284">
    <property type="entry name" value="Sec2 N-terminal region"/>
    <property type="match status" value="1"/>
</dbReference>
<accession>A0ABY7DSH5</accession>
<evidence type="ECO:0000313" key="3">
    <source>
        <dbReference type="EMBL" id="WAQ99544.1"/>
    </source>
</evidence>
<evidence type="ECO:0000313" key="4">
    <source>
        <dbReference type="Proteomes" id="UP001164746"/>
    </source>
</evidence>
<organism evidence="3 4">
    <name type="scientific">Mya arenaria</name>
    <name type="common">Soft-shell clam</name>
    <dbReference type="NCBI Taxonomy" id="6604"/>
    <lineage>
        <taxon>Eukaryota</taxon>
        <taxon>Metazoa</taxon>
        <taxon>Spiralia</taxon>
        <taxon>Lophotrochozoa</taxon>
        <taxon>Mollusca</taxon>
        <taxon>Bivalvia</taxon>
        <taxon>Autobranchia</taxon>
        <taxon>Heteroconchia</taxon>
        <taxon>Euheterodonta</taxon>
        <taxon>Imparidentia</taxon>
        <taxon>Neoheterodontei</taxon>
        <taxon>Myida</taxon>
        <taxon>Myoidea</taxon>
        <taxon>Myidae</taxon>
        <taxon>Mya</taxon>
    </lineage>
</organism>
<proteinExistence type="predicted"/>
<evidence type="ECO:0000256" key="1">
    <source>
        <dbReference type="SAM" id="Coils"/>
    </source>
</evidence>
<protein>
    <submittedName>
        <fullName evidence="3">Uncharacterized protein</fullName>
    </submittedName>
</protein>
<dbReference type="EMBL" id="CP111014">
    <property type="protein sequence ID" value="WAQ99544.1"/>
    <property type="molecule type" value="Genomic_DNA"/>
</dbReference>
<feature type="region of interest" description="Disordered" evidence="2">
    <location>
        <begin position="46"/>
        <end position="80"/>
    </location>
</feature>
<keyword evidence="1" id="KW-0175">Coiled coil</keyword>
<keyword evidence="4" id="KW-1185">Reference proteome</keyword>
<gene>
    <name evidence="3" type="ORF">MAR_023917</name>
</gene>